<sequence length="329" mass="36040">MSCGGVAQSAGAPSLGRPIALWASLRARRHVRRRPAISAVHQYTGSRPRPPTAPVMEASHASVTAVMRPTAISSAGPGGTTAPAIAVEKASASSVRNDSVHCDSRLLTERHSAQYCLQHRVVLLHLPHSGNGTSVAECRLHFVTVLMTFRTGENNKAMRCIDRWKKKSAKSDIMKPISGDTVLSIIHGPATTVHFVEMSKFVNHEIDVWVKDRVLVIGSSSSARQPHPRRLNVGHRSSAGRAGGHFTLNGGLEPRNLDAGCHPDNCGFDVVSDQTGYPASLLRRIIVQRMLVRLYQSRLRGRDHRFQCSRCRRAFIMRVSRSTINSCNL</sequence>
<dbReference type="OrthoDB" id="72892at2759"/>
<reference evidence="2 3" key="1">
    <citation type="submission" date="2020-02" db="EMBL/GenBank/DDBJ databases">
        <authorList>
            <person name="Ferguson B K."/>
        </authorList>
    </citation>
    <scope>NUCLEOTIDE SEQUENCE [LARGE SCALE GENOMIC DNA]</scope>
</reference>
<proteinExistence type="predicted"/>
<feature type="region of interest" description="Disordered" evidence="1">
    <location>
        <begin position="225"/>
        <end position="245"/>
    </location>
</feature>
<protein>
    <submittedName>
        <fullName evidence="2">Uncharacterized protein</fullName>
    </submittedName>
</protein>
<accession>A0A6H5HZE2</accession>
<evidence type="ECO:0000256" key="1">
    <source>
        <dbReference type="SAM" id="MobiDB-lite"/>
    </source>
</evidence>
<gene>
    <name evidence="2" type="ORF">TBRA_LOCUS2223</name>
</gene>
<dbReference type="Proteomes" id="UP000479190">
    <property type="component" value="Unassembled WGS sequence"/>
</dbReference>
<keyword evidence="3" id="KW-1185">Reference proteome</keyword>
<evidence type="ECO:0000313" key="3">
    <source>
        <dbReference type="Proteomes" id="UP000479190"/>
    </source>
</evidence>
<name>A0A6H5HZE2_9HYME</name>
<organism evidence="2 3">
    <name type="scientific">Trichogramma brassicae</name>
    <dbReference type="NCBI Taxonomy" id="86971"/>
    <lineage>
        <taxon>Eukaryota</taxon>
        <taxon>Metazoa</taxon>
        <taxon>Ecdysozoa</taxon>
        <taxon>Arthropoda</taxon>
        <taxon>Hexapoda</taxon>
        <taxon>Insecta</taxon>
        <taxon>Pterygota</taxon>
        <taxon>Neoptera</taxon>
        <taxon>Endopterygota</taxon>
        <taxon>Hymenoptera</taxon>
        <taxon>Apocrita</taxon>
        <taxon>Proctotrupomorpha</taxon>
        <taxon>Chalcidoidea</taxon>
        <taxon>Trichogrammatidae</taxon>
        <taxon>Trichogramma</taxon>
    </lineage>
</organism>
<dbReference type="EMBL" id="CADCXV010000446">
    <property type="protein sequence ID" value="CAB0030216.1"/>
    <property type="molecule type" value="Genomic_DNA"/>
</dbReference>
<dbReference type="AlphaFoldDB" id="A0A6H5HZE2"/>
<evidence type="ECO:0000313" key="2">
    <source>
        <dbReference type="EMBL" id="CAB0030216.1"/>
    </source>
</evidence>